<sequence length="38" mass="4560">MAMILSVSQCLHWLKFYKFHCMYSEQHMFDNCGGTLRC</sequence>
<evidence type="ECO:0000313" key="2">
    <source>
        <dbReference type="Proteomes" id="UP000004995"/>
    </source>
</evidence>
<accession>K4A3M3</accession>
<reference evidence="1" key="2">
    <citation type="submission" date="2018-08" db="UniProtKB">
        <authorList>
            <consortium name="EnsemblPlants"/>
        </authorList>
    </citation>
    <scope>IDENTIFICATION</scope>
    <source>
        <strain evidence="1">Yugu1</strain>
    </source>
</reference>
<dbReference type="AlphaFoldDB" id="K4A3M3"/>
<dbReference type="EMBL" id="AGNK02001191">
    <property type="status" value="NOT_ANNOTATED_CDS"/>
    <property type="molecule type" value="Genomic_DNA"/>
</dbReference>
<dbReference type="HOGENOM" id="CLU_3336444_0_0_1"/>
<reference evidence="2" key="1">
    <citation type="journal article" date="2012" name="Nat. Biotechnol.">
        <title>Reference genome sequence of the model plant Setaria.</title>
        <authorList>
            <person name="Bennetzen J.L."/>
            <person name="Schmutz J."/>
            <person name="Wang H."/>
            <person name="Percifield R."/>
            <person name="Hawkins J."/>
            <person name="Pontaroli A.C."/>
            <person name="Estep M."/>
            <person name="Feng L."/>
            <person name="Vaughn J.N."/>
            <person name="Grimwood J."/>
            <person name="Jenkins J."/>
            <person name="Barry K."/>
            <person name="Lindquist E."/>
            <person name="Hellsten U."/>
            <person name="Deshpande S."/>
            <person name="Wang X."/>
            <person name="Wu X."/>
            <person name="Mitros T."/>
            <person name="Triplett J."/>
            <person name="Yang X."/>
            <person name="Ye C.Y."/>
            <person name="Mauro-Herrera M."/>
            <person name="Wang L."/>
            <person name="Li P."/>
            <person name="Sharma M."/>
            <person name="Sharma R."/>
            <person name="Ronald P.C."/>
            <person name="Panaud O."/>
            <person name="Kellogg E.A."/>
            <person name="Brutnell T.P."/>
            <person name="Doust A.N."/>
            <person name="Tuskan G.A."/>
            <person name="Rokhsar D."/>
            <person name="Devos K.M."/>
        </authorList>
    </citation>
    <scope>NUCLEOTIDE SEQUENCE [LARGE SCALE GENOMIC DNA]</scope>
    <source>
        <strain evidence="2">cv. Yugu1</strain>
    </source>
</reference>
<dbReference type="EnsemblPlants" id="KQL25284">
    <property type="protein sequence ID" value="KQL25284"/>
    <property type="gene ID" value="SETIT_033476mg"/>
</dbReference>
<dbReference type="InParanoid" id="K4A3M3"/>
<organism evidence="1 2">
    <name type="scientific">Setaria italica</name>
    <name type="common">Foxtail millet</name>
    <name type="synonym">Panicum italicum</name>
    <dbReference type="NCBI Taxonomy" id="4555"/>
    <lineage>
        <taxon>Eukaryota</taxon>
        <taxon>Viridiplantae</taxon>
        <taxon>Streptophyta</taxon>
        <taxon>Embryophyta</taxon>
        <taxon>Tracheophyta</taxon>
        <taxon>Spermatophyta</taxon>
        <taxon>Magnoliopsida</taxon>
        <taxon>Liliopsida</taxon>
        <taxon>Poales</taxon>
        <taxon>Poaceae</taxon>
        <taxon>PACMAD clade</taxon>
        <taxon>Panicoideae</taxon>
        <taxon>Panicodae</taxon>
        <taxon>Paniceae</taxon>
        <taxon>Cenchrinae</taxon>
        <taxon>Setaria</taxon>
    </lineage>
</organism>
<proteinExistence type="predicted"/>
<name>K4A3M3_SETIT</name>
<protein>
    <submittedName>
        <fullName evidence="1">Uncharacterized protein</fullName>
    </submittedName>
</protein>
<dbReference type="Proteomes" id="UP000004995">
    <property type="component" value="Unassembled WGS sequence"/>
</dbReference>
<dbReference type="Gramene" id="KQL25284">
    <property type="protein sequence ID" value="KQL25284"/>
    <property type="gene ID" value="SETIT_033476mg"/>
</dbReference>
<evidence type="ECO:0000313" key="1">
    <source>
        <dbReference type="EnsemblPlants" id="KQL25284"/>
    </source>
</evidence>
<keyword evidence="2" id="KW-1185">Reference proteome</keyword>